<comment type="caution">
    <text evidence="3">The sequence shown here is derived from an EMBL/GenBank/DDBJ whole genome shotgun (WGS) entry which is preliminary data.</text>
</comment>
<organism evidence="3 4">
    <name type="scientific">Georgenia faecalis</name>
    <dbReference type="NCBI Taxonomy" id="2483799"/>
    <lineage>
        <taxon>Bacteria</taxon>
        <taxon>Bacillati</taxon>
        <taxon>Actinomycetota</taxon>
        <taxon>Actinomycetes</taxon>
        <taxon>Micrococcales</taxon>
        <taxon>Bogoriellaceae</taxon>
        <taxon>Georgenia</taxon>
    </lineage>
</organism>
<sequence length="313" mass="33074">MIVTMQATTSAAVSTRLARVREAGGVSALGRVLTLVIVAGSEDVVDRAVRAADGASREHPCRIIVLLPTGASGPAQLDAQIRVGGETGASEVIILQASGDAALEPDTLVIPLLLADAPVVAWWPDSPPASPSTHPVGAMAQRRITDVTASAEPFAGLHRLKDGYAPGDTDLAWSRVTLWRGLLAAALDEPPHEPVTAVRVSGAHERPSVHMLAAWLAERLGVPTEVRAEACEAITMVELERASGTIRLRREPGSSVAMLTRPGRPDQRINLPLRSVEDCLIEELRRLDPDQVYGRALTAGLSALEVPSTLEAP</sequence>
<dbReference type="Pfam" id="PF10128">
    <property type="entry name" value="OpcA_G6PD_assem"/>
    <property type="match status" value="1"/>
</dbReference>
<evidence type="ECO:0000259" key="1">
    <source>
        <dbReference type="Pfam" id="PF10128"/>
    </source>
</evidence>
<evidence type="ECO:0000259" key="2">
    <source>
        <dbReference type="Pfam" id="PF20171"/>
    </source>
</evidence>
<keyword evidence="4" id="KW-1185">Reference proteome</keyword>
<dbReference type="EMBL" id="JBHSGF010000005">
    <property type="protein sequence ID" value="MFC4555449.1"/>
    <property type="molecule type" value="Genomic_DNA"/>
</dbReference>
<dbReference type="InterPro" id="IPR046802">
    <property type="entry name" value="OpcA_G6PD_C"/>
</dbReference>
<feature type="domain" description="Glucose-6-phosphate dehydrogenase assembly protein OpcA N-terminal" evidence="1">
    <location>
        <begin position="52"/>
        <end position="161"/>
    </location>
</feature>
<feature type="domain" description="Glucose-6-phosphate dehydrogenase assembly protein OpcA C-terminal" evidence="2">
    <location>
        <begin position="166"/>
        <end position="297"/>
    </location>
</feature>
<proteinExistence type="predicted"/>
<name>A0ABV9D9L9_9MICO</name>
<gene>
    <name evidence="3" type="ORF">ACFO3F_09345</name>
</gene>
<dbReference type="RefSeq" id="WP_122823891.1">
    <property type="nucleotide sequence ID" value="NZ_CP033325.1"/>
</dbReference>
<accession>A0ABV9D9L9</accession>
<evidence type="ECO:0000313" key="4">
    <source>
        <dbReference type="Proteomes" id="UP001595955"/>
    </source>
</evidence>
<dbReference type="PANTHER" id="PTHR38658:SF1">
    <property type="entry name" value="OXPP CYCLE PROTEIN OPCA-RELATED"/>
    <property type="match status" value="1"/>
</dbReference>
<reference evidence="4" key="1">
    <citation type="journal article" date="2019" name="Int. J. Syst. Evol. Microbiol.">
        <title>The Global Catalogue of Microorganisms (GCM) 10K type strain sequencing project: providing services to taxonomists for standard genome sequencing and annotation.</title>
        <authorList>
            <consortium name="The Broad Institute Genomics Platform"/>
            <consortium name="The Broad Institute Genome Sequencing Center for Infectious Disease"/>
            <person name="Wu L."/>
            <person name="Ma J."/>
        </authorList>
    </citation>
    <scope>NUCLEOTIDE SEQUENCE [LARGE SCALE GENOMIC DNA]</scope>
    <source>
        <strain evidence="4">JCM 3369</strain>
    </source>
</reference>
<dbReference type="InterPro" id="IPR046801">
    <property type="entry name" value="OpcA_G6PD_N"/>
</dbReference>
<evidence type="ECO:0000313" key="3">
    <source>
        <dbReference type="EMBL" id="MFC4555449.1"/>
    </source>
</evidence>
<protein>
    <submittedName>
        <fullName evidence="3">Glucose-6-phosphate dehydrogenase assembly protein OpcA</fullName>
    </submittedName>
</protein>
<dbReference type="Pfam" id="PF20171">
    <property type="entry name" value="OpcA_G6PD_C"/>
    <property type="match status" value="1"/>
</dbReference>
<dbReference type="Proteomes" id="UP001595955">
    <property type="component" value="Unassembled WGS sequence"/>
</dbReference>
<dbReference type="PANTHER" id="PTHR38658">
    <property type="entry name" value="OXPP CYCLE PROTEIN OPCA-RELATED"/>
    <property type="match status" value="1"/>
</dbReference>
<dbReference type="InterPro" id="IPR004555">
    <property type="entry name" value="G6PDH_assembly_OpcA"/>
</dbReference>